<feature type="compositionally biased region" description="Basic and acidic residues" evidence="1">
    <location>
        <begin position="64"/>
        <end position="78"/>
    </location>
</feature>
<feature type="chain" id="PRO_5047398228" description="Secreted protein" evidence="2">
    <location>
        <begin position="32"/>
        <end position="142"/>
    </location>
</feature>
<evidence type="ECO:0000256" key="1">
    <source>
        <dbReference type="SAM" id="MobiDB-lite"/>
    </source>
</evidence>
<keyword evidence="2" id="KW-0732">Signal</keyword>
<dbReference type="EMBL" id="BAABET010000007">
    <property type="protein sequence ID" value="GAA4323245.1"/>
    <property type="molecule type" value="Genomic_DNA"/>
</dbReference>
<evidence type="ECO:0000256" key="2">
    <source>
        <dbReference type="SAM" id="SignalP"/>
    </source>
</evidence>
<reference evidence="4" key="1">
    <citation type="journal article" date="2019" name="Int. J. Syst. Evol. Microbiol.">
        <title>The Global Catalogue of Microorganisms (GCM) 10K type strain sequencing project: providing services to taxonomists for standard genome sequencing and annotation.</title>
        <authorList>
            <consortium name="The Broad Institute Genomics Platform"/>
            <consortium name="The Broad Institute Genome Sequencing Center for Infectious Disease"/>
            <person name="Wu L."/>
            <person name="Ma J."/>
        </authorList>
    </citation>
    <scope>NUCLEOTIDE SEQUENCE [LARGE SCALE GENOMIC DNA]</scope>
    <source>
        <strain evidence="4">JCM 31290</strain>
    </source>
</reference>
<sequence length="142" mass="15144">MYRGTTARTVVSILAAVLLALQFFAPTASFASAHTPRKAEAKAQPGIEPSGTFSRPGLKASGKALRDETTGCRAEHHGSPTGPLRTRDRFQHTDQAPSAPERTPLRHIPPTAPDRSAPGDAHQRTSRSSASHTPAALQVFRC</sequence>
<dbReference type="RefSeq" id="WP_345663764.1">
    <property type="nucleotide sequence ID" value="NZ_BAABET010000007.1"/>
</dbReference>
<accession>A0ABP8GFW4</accession>
<comment type="caution">
    <text evidence="3">The sequence shown here is derived from an EMBL/GenBank/DDBJ whole genome shotgun (WGS) entry which is preliminary data.</text>
</comment>
<name>A0ABP8GFW4_9ACTN</name>
<dbReference type="Proteomes" id="UP001501115">
    <property type="component" value="Unassembled WGS sequence"/>
</dbReference>
<organism evidence="3 4">
    <name type="scientific">Streptomyces venetus</name>
    <dbReference type="NCBI Taxonomy" id="1701086"/>
    <lineage>
        <taxon>Bacteria</taxon>
        <taxon>Bacillati</taxon>
        <taxon>Actinomycetota</taxon>
        <taxon>Actinomycetes</taxon>
        <taxon>Kitasatosporales</taxon>
        <taxon>Streptomycetaceae</taxon>
        <taxon>Streptomyces</taxon>
    </lineage>
</organism>
<evidence type="ECO:0000313" key="3">
    <source>
        <dbReference type="EMBL" id="GAA4323245.1"/>
    </source>
</evidence>
<gene>
    <name evidence="3" type="ORF">GCM10023086_48900</name>
</gene>
<keyword evidence="4" id="KW-1185">Reference proteome</keyword>
<protein>
    <recommendedName>
        <fullName evidence="5">Secreted protein</fullName>
    </recommendedName>
</protein>
<evidence type="ECO:0008006" key="5">
    <source>
        <dbReference type="Google" id="ProtNLM"/>
    </source>
</evidence>
<evidence type="ECO:0000313" key="4">
    <source>
        <dbReference type="Proteomes" id="UP001501115"/>
    </source>
</evidence>
<feature type="region of interest" description="Disordered" evidence="1">
    <location>
        <begin position="36"/>
        <end position="142"/>
    </location>
</feature>
<proteinExistence type="predicted"/>
<feature type="signal peptide" evidence="2">
    <location>
        <begin position="1"/>
        <end position="31"/>
    </location>
</feature>